<dbReference type="GO" id="GO:0090575">
    <property type="term" value="C:RNA polymerase II transcription regulator complex"/>
    <property type="evidence" value="ECO:0007669"/>
    <property type="project" value="TreeGrafter"/>
</dbReference>
<dbReference type="Gene3D" id="1.20.5.170">
    <property type="match status" value="1"/>
</dbReference>
<dbReference type="SUPFAM" id="SSF57959">
    <property type="entry name" value="Leucine zipper domain"/>
    <property type="match status" value="1"/>
</dbReference>
<dbReference type="PANTHER" id="PTHR40621">
    <property type="entry name" value="TRANSCRIPTION FACTOR KAPC-RELATED"/>
    <property type="match status" value="1"/>
</dbReference>
<gene>
    <name evidence="5" type="ORF">C8F04DRAFT_434479</name>
</gene>
<sequence>MQSSTQDIHQQPQQTPAPAPRASRKRKTPPTNADPNTLQTVQHMIHPLQPIPGTIPQGYGPYTTDFSSAGMPQNPPPPGQEEQQQPSGSPPPNSQAGRALSSSKRAEQNRKAQRAFRERRDQHVKSLESRSQLLDAALASADEANRRWEECRVLVDQLRVENAALRAALTQQAQLIPAPGQGALNNHGAHLEETEAANGVGELKTNSAAAEAPNNEQ</sequence>
<dbReference type="Proteomes" id="UP001218188">
    <property type="component" value="Unassembled WGS sequence"/>
</dbReference>
<reference evidence="5" key="1">
    <citation type="submission" date="2023-03" db="EMBL/GenBank/DDBJ databases">
        <title>Massive genome expansion in bonnet fungi (Mycena s.s.) driven by repeated elements and novel gene families across ecological guilds.</title>
        <authorList>
            <consortium name="Lawrence Berkeley National Laboratory"/>
            <person name="Harder C.B."/>
            <person name="Miyauchi S."/>
            <person name="Viragh M."/>
            <person name="Kuo A."/>
            <person name="Thoen E."/>
            <person name="Andreopoulos B."/>
            <person name="Lu D."/>
            <person name="Skrede I."/>
            <person name="Drula E."/>
            <person name="Henrissat B."/>
            <person name="Morin E."/>
            <person name="Kohler A."/>
            <person name="Barry K."/>
            <person name="LaButti K."/>
            <person name="Morin E."/>
            <person name="Salamov A."/>
            <person name="Lipzen A."/>
            <person name="Mereny Z."/>
            <person name="Hegedus B."/>
            <person name="Baldrian P."/>
            <person name="Stursova M."/>
            <person name="Weitz H."/>
            <person name="Taylor A."/>
            <person name="Grigoriev I.V."/>
            <person name="Nagy L.G."/>
            <person name="Martin F."/>
            <person name="Kauserud H."/>
        </authorList>
    </citation>
    <scope>NUCLEOTIDE SEQUENCE</scope>
    <source>
        <strain evidence="5">CBHHK200</strain>
    </source>
</reference>
<feature type="compositionally biased region" description="Polar residues" evidence="3">
    <location>
        <begin position="29"/>
        <end position="42"/>
    </location>
</feature>
<dbReference type="InterPro" id="IPR046347">
    <property type="entry name" value="bZIP_sf"/>
</dbReference>
<dbReference type="CDD" id="cd14688">
    <property type="entry name" value="bZIP_YAP"/>
    <property type="match status" value="1"/>
</dbReference>
<dbReference type="EMBL" id="JARJCM010000004">
    <property type="protein sequence ID" value="KAJ7045446.1"/>
    <property type="molecule type" value="Genomic_DNA"/>
</dbReference>
<comment type="caution">
    <text evidence="5">The sequence shown here is derived from an EMBL/GenBank/DDBJ whole genome shotgun (WGS) entry which is preliminary data.</text>
</comment>
<feature type="domain" description="BZIP" evidence="4">
    <location>
        <begin position="104"/>
        <end position="119"/>
    </location>
</feature>
<feature type="compositionally biased region" description="Basic and acidic residues" evidence="3">
    <location>
        <begin position="104"/>
        <end position="128"/>
    </location>
</feature>
<organism evidence="5 6">
    <name type="scientific">Mycena alexandri</name>
    <dbReference type="NCBI Taxonomy" id="1745969"/>
    <lineage>
        <taxon>Eukaryota</taxon>
        <taxon>Fungi</taxon>
        <taxon>Dikarya</taxon>
        <taxon>Basidiomycota</taxon>
        <taxon>Agaricomycotina</taxon>
        <taxon>Agaricomycetes</taxon>
        <taxon>Agaricomycetidae</taxon>
        <taxon>Agaricales</taxon>
        <taxon>Marasmiineae</taxon>
        <taxon>Mycenaceae</taxon>
        <taxon>Mycena</taxon>
    </lineage>
</organism>
<accession>A0AAD6THI9</accession>
<name>A0AAD6THI9_9AGAR</name>
<dbReference type="GO" id="GO:0000976">
    <property type="term" value="F:transcription cis-regulatory region binding"/>
    <property type="evidence" value="ECO:0007669"/>
    <property type="project" value="InterPro"/>
</dbReference>
<evidence type="ECO:0000259" key="4">
    <source>
        <dbReference type="PROSITE" id="PS00036"/>
    </source>
</evidence>
<evidence type="ECO:0000313" key="5">
    <source>
        <dbReference type="EMBL" id="KAJ7045446.1"/>
    </source>
</evidence>
<dbReference type="PANTHER" id="PTHR40621:SF6">
    <property type="entry name" value="AP-1-LIKE TRANSCRIPTION FACTOR YAP1-RELATED"/>
    <property type="match status" value="1"/>
</dbReference>
<protein>
    <recommendedName>
        <fullName evidence="4">BZIP domain-containing protein</fullName>
    </recommendedName>
</protein>
<dbReference type="InterPro" id="IPR004827">
    <property type="entry name" value="bZIP"/>
</dbReference>
<evidence type="ECO:0000256" key="2">
    <source>
        <dbReference type="ARBA" id="ARBA00023242"/>
    </source>
</evidence>
<dbReference type="InterPro" id="IPR050936">
    <property type="entry name" value="AP-1-like"/>
</dbReference>
<dbReference type="GO" id="GO:0001228">
    <property type="term" value="F:DNA-binding transcription activator activity, RNA polymerase II-specific"/>
    <property type="evidence" value="ECO:0007669"/>
    <property type="project" value="TreeGrafter"/>
</dbReference>
<dbReference type="AlphaFoldDB" id="A0AAD6THI9"/>
<evidence type="ECO:0000256" key="1">
    <source>
        <dbReference type="ARBA" id="ARBA00004123"/>
    </source>
</evidence>
<feature type="region of interest" description="Disordered" evidence="3">
    <location>
        <begin position="1"/>
        <end position="131"/>
    </location>
</feature>
<feature type="compositionally biased region" description="Polar residues" evidence="3">
    <location>
        <begin position="204"/>
        <end position="217"/>
    </location>
</feature>
<feature type="region of interest" description="Disordered" evidence="3">
    <location>
        <begin position="191"/>
        <end position="217"/>
    </location>
</feature>
<evidence type="ECO:0000256" key="3">
    <source>
        <dbReference type="SAM" id="MobiDB-lite"/>
    </source>
</evidence>
<keyword evidence="2" id="KW-0539">Nucleus</keyword>
<dbReference type="PROSITE" id="PS00036">
    <property type="entry name" value="BZIP_BASIC"/>
    <property type="match status" value="1"/>
</dbReference>
<comment type="subcellular location">
    <subcellularLocation>
        <location evidence="1">Nucleus</location>
    </subcellularLocation>
</comment>
<evidence type="ECO:0000313" key="6">
    <source>
        <dbReference type="Proteomes" id="UP001218188"/>
    </source>
</evidence>
<keyword evidence="6" id="KW-1185">Reference proteome</keyword>
<proteinExistence type="predicted"/>